<evidence type="ECO:0000313" key="3">
    <source>
        <dbReference type="Proteomes" id="UP000054388"/>
    </source>
</evidence>
<sequence length="72" mass="8122">MTDKNFGFKLKKLRESKGVSQLTLSIDLDIPQSKVSKIENGTEKITLSYFLKVLAYFSLTPDEVIELLGVKN</sequence>
<dbReference type="Proteomes" id="UP000054388">
    <property type="component" value="Unassembled WGS sequence"/>
</dbReference>
<protein>
    <recommendedName>
        <fullName evidence="1">HTH cro/C1-type domain-containing protein</fullName>
    </recommendedName>
</protein>
<dbReference type="PROSITE" id="PS50943">
    <property type="entry name" value="HTH_CROC1"/>
    <property type="match status" value="1"/>
</dbReference>
<dbReference type="Gene3D" id="1.10.260.40">
    <property type="entry name" value="lambda repressor-like DNA-binding domains"/>
    <property type="match status" value="1"/>
</dbReference>
<dbReference type="RefSeq" id="WP_059136150.1">
    <property type="nucleotide sequence ID" value="NZ_LMAI01000003.1"/>
</dbReference>
<dbReference type="SUPFAM" id="SSF47413">
    <property type="entry name" value="lambda repressor-like DNA-binding domains"/>
    <property type="match status" value="1"/>
</dbReference>
<dbReference type="SMART" id="SM00530">
    <property type="entry name" value="HTH_XRE"/>
    <property type="match status" value="1"/>
</dbReference>
<feature type="domain" description="HTH cro/C1-type" evidence="1">
    <location>
        <begin position="10"/>
        <end position="64"/>
    </location>
</feature>
<dbReference type="InterPro" id="IPR010982">
    <property type="entry name" value="Lambda_DNA-bd_dom_sf"/>
</dbReference>
<reference evidence="2 3" key="1">
    <citation type="submission" date="2015-10" db="EMBL/GenBank/DDBJ databases">
        <title>Genome sequence of Chryseobacterium greenlandense.</title>
        <authorList>
            <person name="Newman J."/>
            <person name="Fischer K."/>
            <person name="Miller J."/>
        </authorList>
    </citation>
    <scope>NUCLEOTIDE SEQUENCE [LARGE SCALE GENOMIC DNA]</scope>
    <source>
        <strain evidence="2 3">UMB34</strain>
    </source>
</reference>
<evidence type="ECO:0000313" key="2">
    <source>
        <dbReference type="EMBL" id="KUJ57220.1"/>
    </source>
</evidence>
<comment type="caution">
    <text evidence="2">The sequence shown here is derived from an EMBL/GenBank/DDBJ whole genome shotgun (WGS) entry which is preliminary data.</text>
</comment>
<accession>A0A101CJQ2</accession>
<name>A0A101CJQ2_9FLAO</name>
<dbReference type="Pfam" id="PF01381">
    <property type="entry name" value="HTH_3"/>
    <property type="match status" value="1"/>
</dbReference>
<proteinExistence type="predicted"/>
<evidence type="ECO:0000259" key="1">
    <source>
        <dbReference type="PROSITE" id="PS50943"/>
    </source>
</evidence>
<gene>
    <name evidence="2" type="ORF">AR686_06090</name>
</gene>
<organism evidence="2 3">
    <name type="scientific">Chryseobacterium aquaticum subsp. greenlandense</name>
    <dbReference type="NCBI Taxonomy" id="345663"/>
    <lineage>
        <taxon>Bacteria</taxon>
        <taxon>Pseudomonadati</taxon>
        <taxon>Bacteroidota</taxon>
        <taxon>Flavobacteriia</taxon>
        <taxon>Flavobacteriales</taxon>
        <taxon>Weeksellaceae</taxon>
        <taxon>Chryseobacterium group</taxon>
        <taxon>Chryseobacterium</taxon>
    </lineage>
</organism>
<dbReference type="InterPro" id="IPR001387">
    <property type="entry name" value="Cro/C1-type_HTH"/>
</dbReference>
<dbReference type="GO" id="GO:0003677">
    <property type="term" value="F:DNA binding"/>
    <property type="evidence" value="ECO:0007669"/>
    <property type="project" value="InterPro"/>
</dbReference>
<dbReference type="EMBL" id="LMAI01000003">
    <property type="protein sequence ID" value="KUJ57220.1"/>
    <property type="molecule type" value="Genomic_DNA"/>
</dbReference>
<dbReference type="CDD" id="cd00093">
    <property type="entry name" value="HTH_XRE"/>
    <property type="match status" value="1"/>
</dbReference>
<dbReference type="AlphaFoldDB" id="A0A101CJQ2"/>